<proteinExistence type="predicted"/>
<organism evidence="2 3">
    <name type="scientific">Ideonella lacteola</name>
    <dbReference type="NCBI Taxonomy" id="2984193"/>
    <lineage>
        <taxon>Bacteria</taxon>
        <taxon>Pseudomonadati</taxon>
        <taxon>Pseudomonadota</taxon>
        <taxon>Betaproteobacteria</taxon>
        <taxon>Burkholderiales</taxon>
        <taxon>Sphaerotilaceae</taxon>
        <taxon>Ideonella</taxon>
    </lineage>
</organism>
<dbReference type="PROSITE" id="PS51257">
    <property type="entry name" value="PROKAR_LIPOPROTEIN"/>
    <property type="match status" value="1"/>
</dbReference>
<comment type="caution">
    <text evidence="2">The sequence shown here is derived from an EMBL/GenBank/DDBJ whole genome shotgun (WGS) entry which is preliminary data.</text>
</comment>
<evidence type="ECO:0000259" key="1">
    <source>
        <dbReference type="Pfam" id="PF01593"/>
    </source>
</evidence>
<dbReference type="PANTHER" id="PTHR42923">
    <property type="entry name" value="PROTOPORPHYRINOGEN OXIDASE"/>
    <property type="match status" value="1"/>
</dbReference>
<dbReference type="PANTHER" id="PTHR42923:SF39">
    <property type="entry name" value="AMINO OXIDASE"/>
    <property type="match status" value="1"/>
</dbReference>
<evidence type="ECO:0000313" key="2">
    <source>
        <dbReference type="EMBL" id="MEK8030339.1"/>
    </source>
</evidence>
<accession>A0ABU9BK40</accession>
<evidence type="ECO:0000313" key="3">
    <source>
        <dbReference type="Proteomes" id="UP001371218"/>
    </source>
</evidence>
<dbReference type="SUPFAM" id="SSF51905">
    <property type="entry name" value="FAD/NAD(P)-binding domain"/>
    <property type="match status" value="1"/>
</dbReference>
<name>A0ABU9BK40_9BURK</name>
<keyword evidence="3" id="KW-1185">Reference proteome</keyword>
<gene>
    <name evidence="2" type="ORF">AACH06_05835</name>
</gene>
<dbReference type="Proteomes" id="UP001371218">
    <property type="component" value="Unassembled WGS sequence"/>
</dbReference>
<reference evidence="2 3" key="1">
    <citation type="submission" date="2024-04" db="EMBL/GenBank/DDBJ databases">
        <title>Novel species of the genus Ideonella isolated from streams.</title>
        <authorList>
            <person name="Lu H."/>
        </authorList>
    </citation>
    <scope>NUCLEOTIDE SEQUENCE [LARGE SCALE GENOMIC DNA]</scope>
    <source>
        <strain evidence="2 3">DXS29W</strain>
    </source>
</reference>
<feature type="domain" description="Amine oxidase" evidence="1">
    <location>
        <begin position="74"/>
        <end position="535"/>
    </location>
</feature>
<dbReference type="RefSeq" id="WP_341424706.1">
    <property type="nucleotide sequence ID" value="NZ_JBBUTG010000003.1"/>
</dbReference>
<protein>
    <submittedName>
        <fullName evidence="2">FAD-dependent oxidoreductase</fullName>
    </submittedName>
</protein>
<dbReference type="Gene3D" id="3.50.50.60">
    <property type="entry name" value="FAD/NAD(P)-binding domain"/>
    <property type="match status" value="1"/>
</dbReference>
<sequence>MGRRRWLRTALAAPIAAGLAACDRFEAGSPVEARWVGAAHERGHRIRALASKSGSLPTPGRQRSAEALVIGGGIAGLSALRGLVRGGIDDAQLLELEDEAGGNSRGHELAGFACPLGAHYLPVPGPQTREVSEWLHEIGLMRLDPIRRISVPDERHLCHSPQERLFIDGVWQEGLLPNASDRPDTLAQYRRFAERTAALQRDLGFALPTHQVGWTAGHAALDAQTFSDWLKAEGLHDDRLLAYLDYACRDDYGAGLSTVSAWAGIHYFASRHGFHAPGERDPATEAGESPVFTWPEGNAWLTRRLTAPNAARIHAGRTVLRIEEDRHEVRVLAWNEQAQQAEAWSAPRAVVALPFFIAARVLANPPSALTDAASRARYAPWLVSNLHLDQPLIDRPGAPPSWDNVAYAPAGSNASLGYVDARHQSLNPVRDATVLTVYTALPETQRTALLTDTAPTWAQRVIHDIATTLHPDLPRRVKQADLMRYGHAMRIPVPGARSDPALQALRERRGRLRFAHADLCAYSVFEEAFCEGVRAGAVGEG</sequence>
<dbReference type="InterPro" id="IPR050464">
    <property type="entry name" value="Zeta_carotene_desat/Oxidored"/>
</dbReference>
<dbReference type="InterPro" id="IPR036188">
    <property type="entry name" value="FAD/NAD-bd_sf"/>
</dbReference>
<dbReference type="EMBL" id="JBBUTG010000003">
    <property type="protein sequence ID" value="MEK8030339.1"/>
    <property type="molecule type" value="Genomic_DNA"/>
</dbReference>
<dbReference type="InterPro" id="IPR002937">
    <property type="entry name" value="Amino_oxidase"/>
</dbReference>
<dbReference type="Pfam" id="PF01593">
    <property type="entry name" value="Amino_oxidase"/>
    <property type="match status" value="1"/>
</dbReference>